<dbReference type="Pfam" id="PF01381">
    <property type="entry name" value="HTH_3"/>
    <property type="match status" value="1"/>
</dbReference>
<accession>A0A848MZH3</accession>
<reference evidence="2 3" key="1">
    <citation type="submission" date="2020-04" db="EMBL/GenBank/DDBJ databases">
        <authorList>
            <person name="Abaymova A."/>
            <person name="Teymurazov M."/>
            <person name="Tazyna O."/>
            <person name="Chatushin Y."/>
            <person name="Svetoch E."/>
            <person name="Pereligyn V."/>
            <person name="Pohylenko V."/>
            <person name="Platonov M."/>
            <person name="Kartsev N."/>
            <person name="Skryabin Y."/>
            <person name="Sizova A."/>
            <person name="Solomentsev V."/>
            <person name="Kislichkina A."/>
            <person name="Bogun A."/>
        </authorList>
    </citation>
    <scope>NUCLEOTIDE SEQUENCE [LARGE SCALE GENOMIC DNA]</scope>
    <source>
        <strain evidence="3">SCPM-O-B-8398 (E28)</strain>
    </source>
</reference>
<name>A0A848MZH3_ENTMU</name>
<dbReference type="InterPro" id="IPR001387">
    <property type="entry name" value="Cro/C1-type_HTH"/>
</dbReference>
<sequence length="309" mass="35708">MKQGVKQSEIAKGIMDTSAYSRFERGERALTSTELELIMCRLNAHITDLSDIENMENAVAAKIRELTQKSITNEVNLAELKKLYEIAKVEKDQSLRSYRSYLYIKHQFEQTAPFIEPITSEEMDRLFDQIKSKNYLTNYYLQLIADFTPKFKIDHLKFFLETLKDYEVDHISSIDCQYLHVLPAAISNITDSLIDHAVLDKTNIDFELLAKAEESCDKLGEILSSRPVFNFSLLFTLFRIRIEYYKALTSDEKEVALKKAINYKKDIEFIVNLKDYHGEKIRTTADIALYSLNNLITSGTPGEVAYFID</sequence>
<dbReference type="SUPFAM" id="SSF47413">
    <property type="entry name" value="lambda repressor-like DNA-binding domains"/>
    <property type="match status" value="1"/>
</dbReference>
<comment type="caution">
    <text evidence="2">The sequence shown here is derived from an EMBL/GenBank/DDBJ whole genome shotgun (WGS) entry which is preliminary data.</text>
</comment>
<dbReference type="Gene3D" id="1.25.40.400">
    <property type="match status" value="1"/>
</dbReference>
<organism evidence="2 3">
    <name type="scientific">Enterococcus mundtii</name>
    <dbReference type="NCBI Taxonomy" id="53346"/>
    <lineage>
        <taxon>Bacteria</taxon>
        <taxon>Bacillati</taxon>
        <taxon>Bacillota</taxon>
        <taxon>Bacilli</taxon>
        <taxon>Lactobacillales</taxon>
        <taxon>Enterococcaceae</taxon>
        <taxon>Enterococcus</taxon>
    </lineage>
</organism>
<feature type="domain" description="HTH cro/C1-type" evidence="1">
    <location>
        <begin position="2"/>
        <end position="49"/>
    </location>
</feature>
<dbReference type="GO" id="GO:0003677">
    <property type="term" value="F:DNA binding"/>
    <property type="evidence" value="ECO:0007669"/>
    <property type="project" value="InterPro"/>
</dbReference>
<evidence type="ECO:0000313" key="2">
    <source>
        <dbReference type="EMBL" id="NMP59642.1"/>
    </source>
</evidence>
<proteinExistence type="predicted"/>
<evidence type="ECO:0000313" key="3">
    <source>
        <dbReference type="Proteomes" id="UP000557857"/>
    </source>
</evidence>
<dbReference type="InterPro" id="IPR010982">
    <property type="entry name" value="Lambda_DNA-bd_dom_sf"/>
</dbReference>
<gene>
    <name evidence="2" type="ORF">HI921_14440</name>
</gene>
<dbReference type="AlphaFoldDB" id="A0A848MZH3"/>
<dbReference type="Proteomes" id="UP000557857">
    <property type="component" value="Unassembled WGS sequence"/>
</dbReference>
<protein>
    <submittedName>
        <fullName evidence="2">Helix-turn-helix transcriptional regulator</fullName>
    </submittedName>
</protein>
<dbReference type="CDD" id="cd00093">
    <property type="entry name" value="HTH_XRE"/>
    <property type="match status" value="1"/>
</dbReference>
<evidence type="ECO:0000259" key="1">
    <source>
        <dbReference type="Pfam" id="PF01381"/>
    </source>
</evidence>
<dbReference type="EMBL" id="JABCAG010000067">
    <property type="protein sequence ID" value="NMP59642.1"/>
    <property type="molecule type" value="Genomic_DNA"/>
</dbReference>